<feature type="compositionally biased region" description="Low complexity" evidence="12">
    <location>
        <begin position="345"/>
        <end position="360"/>
    </location>
</feature>
<keyword evidence="5" id="KW-0808">Transferase</keyword>
<dbReference type="Pfam" id="PF00293">
    <property type="entry name" value="NUDIX"/>
    <property type="match status" value="1"/>
</dbReference>
<gene>
    <name evidence="14" type="ORF">LCGC14_0264440</name>
</gene>
<dbReference type="SUPFAM" id="SSF53335">
    <property type="entry name" value="S-adenosyl-L-methionine-dependent methyltransferases"/>
    <property type="match status" value="1"/>
</dbReference>
<accession>A0A0F9UHQ9</accession>
<protein>
    <recommendedName>
        <fullName evidence="3">site-specific DNA-methyltransferase (cytosine-N(4)-specific)</fullName>
        <ecNumber evidence="3">2.1.1.113</ecNumber>
    </recommendedName>
</protein>
<evidence type="ECO:0000256" key="11">
    <source>
        <dbReference type="ARBA" id="ARBA00049120"/>
    </source>
</evidence>
<keyword evidence="10" id="KW-0238">DNA-binding</keyword>
<evidence type="ECO:0000256" key="5">
    <source>
        <dbReference type="ARBA" id="ARBA00022679"/>
    </source>
</evidence>
<reference evidence="14" key="1">
    <citation type="journal article" date="2015" name="Nature">
        <title>Complex archaea that bridge the gap between prokaryotes and eukaryotes.</title>
        <authorList>
            <person name="Spang A."/>
            <person name="Saw J.H."/>
            <person name="Jorgensen S.L."/>
            <person name="Zaremba-Niedzwiedzka K."/>
            <person name="Martijn J."/>
            <person name="Lind A.E."/>
            <person name="van Eijk R."/>
            <person name="Schleper C."/>
            <person name="Guy L."/>
            <person name="Ettema T.J."/>
        </authorList>
    </citation>
    <scope>NUCLEOTIDE SEQUENCE</scope>
</reference>
<comment type="catalytic activity">
    <reaction evidence="11">
        <text>a 2'-deoxycytidine in DNA + S-adenosyl-L-methionine = an N(4)-methyl-2'-deoxycytidine in DNA + S-adenosyl-L-homocysteine + H(+)</text>
        <dbReference type="Rhea" id="RHEA:16857"/>
        <dbReference type="Rhea" id="RHEA-COMP:11369"/>
        <dbReference type="Rhea" id="RHEA-COMP:13674"/>
        <dbReference type="ChEBI" id="CHEBI:15378"/>
        <dbReference type="ChEBI" id="CHEBI:57856"/>
        <dbReference type="ChEBI" id="CHEBI:59789"/>
        <dbReference type="ChEBI" id="CHEBI:85452"/>
        <dbReference type="ChEBI" id="CHEBI:137933"/>
        <dbReference type="EC" id="2.1.1.113"/>
    </reaction>
</comment>
<organism evidence="14">
    <name type="scientific">marine sediment metagenome</name>
    <dbReference type="NCBI Taxonomy" id="412755"/>
    <lineage>
        <taxon>unclassified sequences</taxon>
        <taxon>metagenomes</taxon>
        <taxon>ecological metagenomes</taxon>
    </lineage>
</organism>
<evidence type="ECO:0000313" key="14">
    <source>
        <dbReference type="EMBL" id="KKN86882.1"/>
    </source>
</evidence>
<keyword evidence="8" id="KW-0378">Hydrolase</keyword>
<feature type="domain" description="Nudix hydrolase" evidence="13">
    <location>
        <begin position="385"/>
        <end position="507"/>
    </location>
</feature>
<dbReference type="AlphaFoldDB" id="A0A0F9UHQ9"/>
<dbReference type="InterPro" id="IPR017985">
    <property type="entry name" value="MeTrfase_CN4_CS"/>
</dbReference>
<dbReference type="PROSITE" id="PS51462">
    <property type="entry name" value="NUDIX"/>
    <property type="match status" value="1"/>
</dbReference>
<evidence type="ECO:0000256" key="7">
    <source>
        <dbReference type="ARBA" id="ARBA00022747"/>
    </source>
</evidence>
<comment type="similarity">
    <text evidence="2">Belongs to the N(4)/N(6)-methyltransferase family. N(4) subfamily.</text>
</comment>
<dbReference type="InterPro" id="IPR020084">
    <property type="entry name" value="NUDIX_hydrolase_CS"/>
</dbReference>
<dbReference type="Gene3D" id="3.90.79.10">
    <property type="entry name" value="Nucleoside Triphosphate Pyrophosphohydrolase"/>
    <property type="match status" value="1"/>
</dbReference>
<dbReference type="InterPro" id="IPR020476">
    <property type="entry name" value="Nudix_hydrolase"/>
</dbReference>
<dbReference type="GO" id="GO:0032259">
    <property type="term" value="P:methylation"/>
    <property type="evidence" value="ECO:0007669"/>
    <property type="project" value="UniProtKB-KW"/>
</dbReference>
<dbReference type="GO" id="GO:0008170">
    <property type="term" value="F:N-methyltransferase activity"/>
    <property type="evidence" value="ECO:0007669"/>
    <property type="project" value="InterPro"/>
</dbReference>
<comment type="cofactor">
    <cofactor evidence="1">
        <name>Mg(2+)</name>
        <dbReference type="ChEBI" id="CHEBI:18420"/>
    </cofactor>
</comment>
<dbReference type="Gene3D" id="3.40.50.150">
    <property type="entry name" value="Vaccinia Virus protein VP39"/>
    <property type="match status" value="1"/>
</dbReference>
<comment type="caution">
    <text evidence="14">The sequence shown here is derived from an EMBL/GenBank/DDBJ whole genome shotgun (WGS) entry which is preliminary data.</text>
</comment>
<evidence type="ECO:0000256" key="3">
    <source>
        <dbReference type="ARBA" id="ARBA00012185"/>
    </source>
</evidence>
<dbReference type="PROSITE" id="PS00093">
    <property type="entry name" value="N4_MTASE"/>
    <property type="match status" value="1"/>
</dbReference>
<dbReference type="Pfam" id="PF01555">
    <property type="entry name" value="N6_N4_Mtase"/>
    <property type="match status" value="1"/>
</dbReference>
<dbReference type="PANTHER" id="PTHR43046:SF12">
    <property type="entry name" value="GDP-MANNOSE MANNOSYL HYDROLASE"/>
    <property type="match status" value="1"/>
</dbReference>
<dbReference type="InterPro" id="IPR000086">
    <property type="entry name" value="NUDIX_hydrolase_dom"/>
</dbReference>
<dbReference type="GO" id="GO:0016787">
    <property type="term" value="F:hydrolase activity"/>
    <property type="evidence" value="ECO:0007669"/>
    <property type="project" value="UniProtKB-KW"/>
</dbReference>
<dbReference type="InterPro" id="IPR029063">
    <property type="entry name" value="SAM-dependent_MTases_sf"/>
</dbReference>
<dbReference type="GO" id="GO:0015667">
    <property type="term" value="F:site-specific DNA-methyltransferase (cytosine-N4-specific) activity"/>
    <property type="evidence" value="ECO:0007669"/>
    <property type="project" value="UniProtKB-EC"/>
</dbReference>
<evidence type="ECO:0000256" key="2">
    <source>
        <dbReference type="ARBA" id="ARBA00010203"/>
    </source>
</evidence>
<dbReference type="SUPFAM" id="SSF55811">
    <property type="entry name" value="Nudix"/>
    <property type="match status" value="1"/>
</dbReference>
<dbReference type="PANTHER" id="PTHR43046">
    <property type="entry name" value="GDP-MANNOSE MANNOSYL HYDROLASE"/>
    <property type="match status" value="1"/>
</dbReference>
<name>A0A0F9UHQ9_9ZZZZ</name>
<keyword evidence="6" id="KW-0949">S-adenosyl-L-methionine</keyword>
<dbReference type="InterPro" id="IPR001091">
    <property type="entry name" value="RM_Methyltransferase"/>
</dbReference>
<dbReference type="GO" id="GO:0003677">
    <property type="term" value="F:DNA binding"/>
    <property type="evidence" value="ECO:0007669"/>
    <property type="project" value="UniProtKB-KW"/>
</dbReference>
<evidence type="ECO:0000256" key="8">
    <source>
        <dbReference type="ARBA" id="ARBA00022801"/>
    </source>
</evidence>
<evidence type="ECO:0000259" key="13">
    <source>
        <dbReference type="PROSITE" id="PS51462"/>
    </source>
</evidence>
<dbReference type="EMBL" id="LAZR01000143">
    <property type="protein sequence ID" value="KKN86882.1"/>
    <property type="molecule type" value="Genomic_DNA"/>
</dbReference>
<dbReference type="EC" id="2.1.1.113" evidence="3"/>
<proteinExistence type="inferred from homology"/>
<evidence type="ECO:0000256" key="9">
    <source>
        <dbReference type="ARBA" id="ARBA00022842"/>
    </source>
</evidence>
<evidence type="ECO:0000256" key="12">
    <source>
        <dbReference type="SAM" id="MobiDB-lite"/>
    </source>
</evidence>
<dbReference type="GO" id="GO:0009307">
    <property type="term" value="P:DNA restriction-modification system"/>
    <property type="evidence" value="ECO:0007669"/>
    <property type="project" value="UniProtKB-KW"/>
</dbReference>
<dbReference type="PRINTS" id="PR00508">
    <property type="entry name" value="S21N4MTFRASE"/>
</dbReference>
<keyword evidence="7" id="KW-0680">Restriction system</keyword>
<dbReference type="PROSITE" id="PS00893">
    <property type="entry name" value="NUDIX_BOX"/>
    <property type="match status" value="1"/>
</dbReference>
<dbReference type="PRINTS" id="PR00502">
    <property type="entry name" value="NUDIXFAMILY"/>
</dbReference>
<evidence type="ECO:0000256" key="6">
    <source>
        <dbReference type="ARBA" id="ARBA00022691"/>
    </source>
</evidence>
<keyword evidence="4" id="KW-0489">Methyltransferase</keyword>
<evidence type="ECO:0000256" key="1">
    <source>
        <dbReference type="ARBA" id="ARBA00001946"/>
    </source>
</evidence>
<dbReference type="InterPro" id="IPR015797">
    <property type="entry name" value="NUDIX_hydrolase-like_dom_sf"/>
</dbReference>
<sequence length="706" mass="78394">MNDTYELIHGEASETLKSLSRASIDVCVTSPPYWNESTVTRGGDLGRESNVSAYAARLVNIFSHLKNSLKKSGSFWLVLGDDYRNGLHGVPKIVTAKLIEDGWRLAKAYAWDKNHQTIERAYTLNPENSNDYVIQFTLGDSYYETGEPFTKLSLIGSSKHFETSDTLAFPMDLVKPLIRATSPANGVVIDPFVGTGTTLMAARDLGRTSIGIDLSKTELEIARQRLSGELAMTLITKEKGTGTYMSNLEKANRLADRGMFLWGKLLAKETGIENPDAGDEDDNFTALPEVPAEESYASDQRVLAALKQVSHMLEEVLKDPELAGQLEGEEKARLTAIAQWLSRGPKSPMQPSQPQPEHQQGMSRPQPEQPRTNHFPEKLLKAGVDVNLSVKAVIKNPSGHLLLKDAYSDWWDLPGGHVQDGETLDKALIREIGEETGLEVMKAHMRYVKALKLGGEIKPVVIYDVMAKGRVRLSKEHLGYVWANDNEINNFNLGVFKQFFITDPAVAAGRPGRAPNPVDVIVQEEGSELQVQKGPPGPPPHPGLQWNEQSHRWVNPEHSKLIGQMNPTELHAQHAKVATLYHNEIQPDKRARLQSAFQDTHEALQRQGFKQNETHEQALAGMDKGMFSTATADRSFEPLGNMRKGAFGDLDSALKVLQEEHPSAHSVEQKDDGDKVVEDDEGNSWYVTVDGMVYEYWHPNEAEGEV</sequence>
<dbReference type="InterPro" id="IPR002941">
    <property type="entry name" value="DNA_methylase_N4/N6"/>
</dbReference>
<evidence type="ECO:0000256" key="10">
    <source>
        <dbReference type="ARBA" id="ARBA00023125"/>
    </source>
</evidence>
<keyword evidence="9" id="KW-0460">Magnesium</keyword>
<feature type="region of interest" description="Disordered" evidence="12">
    <location>
        <begin position="343"/>
        <end position="373"/>
    </location>
</feature>
<evidence type="ECO:0000256" key="4">
    <source>
        <dbReference type="ARBA" id="ARBA00022603"/>
    </source>
</evidence>